<gene>
    <name evidence="1" type="ORF">JF887_07410</name>
</gene>
<dbReference type="EMBL" id="JAEKNN010000032">
    <property type="protein sequence ID" value="MBJ7609245.1"/>
    <property type="molecule type" value="Genomic_DNA"/>
</dbReference>
<comment type="caution">
    <text evidence="1">The sequence shown here is derived from an EMBL/GenBank/DDBJ whole genome shotgun (WGS) entry which is preliminary data.</text>
</comment>
<organism evidence="1 2">
    <name type="scientific">Candidatus Amunia macphersoniae</name>
    <dbReference type="NCBI Taxonomy" id="3127014"/>
    <lineage>
        <taxon>Bacteria</taxon>
        <taxon>Bacillati</taxon>
        <taxon>Candidatus Dormiibacterota</taxon>
        <taxon>Candidatus Dormibacteria</taxon>
        <taxon>Candidatus Aeolococcales</taxon>
        <taxon>Candidatus Aeolococcaceae</taxon>
        <taxon>Candidatus Amunia</taxon>
    </lineage>
</organism>
<accession>A0A934NFZ0</accession>
<reference evidence="1 2" key="1">
    <citation type="submission" date="2020-10" db="EMBL/GenBank/DDBJ databases">
        <title>Ca. Dormibacterota MAGs.</title>
        <authorList>
            <person name="Montgomery K."/>
        </authorList>
    </citation>
    <scope>NUCLEOTIDE SEQUENCE [LARGE SCALE GENOMIC DNA]</scope>
    <source>
        <strain evidence="1">Mitchell_Peninsula_5</strain>
    </source>
</reference>
<dbReference type="InterPro" id="IPR027417">
    <property type="entry name" value="P-loop_NTPase"/>
</dbReference>
<evidence type="ECO:0000313" key="2">
    <source>
        <dbReference type="Proteomes" id="UP000614410"/>
    </source>
</evidence>
<proteinExistence type="predicted"/>
<sequence length="229" mass="24741">MPSSNSRSPVGRGYDALAPRIKPLMTTGCLTLNSGPPGAGKTTVAESLAERATKSVHLPSDSFWNLIRRGRIEPWLPQADRQNGVVIDALVAASMRFVLGGYAVFLDGVVGPWFIDRFRSAASETSQQLHYVVLRPADTVCLPRAVSRQPLDPLSEPLRDEGLIVELCRQFRHLGPYEANAVDTSSLTVGDAAAIIEEGLDLGRVQTQLACARAKRTPTAEELALVDPL</sequence>
<name>A0A934NFZ0_9BACT</name>
<dbReference type="Gene3D" id="3.40.50.300">
    <property type="entry name" value="P-loop containing nucleotide triphosphate hydrolases"/>
    <property type="match status" value="1"/>
</dbReference>
<dbReference type="Pfam" id="PF13671">
    <property type="entry name" value="AAA_33"/>
    <property type="match status" value="1"/>
</dbReference>
<protein>
    <submittedName>
        <fullName evidence="1">AAA family ATPase</fullName>
    </submittedName>
</protein>
<dbReference type="AlphaFoldDB" id="A0A934NFZ0"/>
<dbReference type="SUPFAM" id="SSF52540">
    <property type="entry name" value="P-loop containing nucleoside triphosphate hydrolases"/>
    <property type="match status" value="1"/>
</dbReference>
<evidence type="ECO:0000313" key="1">
    <source>
        <dbReference type="EMBL" id="MBJ7609245.1"/>
    </source>
</evidence>
<dbReference type="Proteomes" id="UP000614410">
    <property type="component" value="Unassembled WGS sequence"/>
</dbReference>